<proteinExistence type="predicted"/>
<organism evidence="3 4">
    <name type="scientific">Streptomyces pilosus</name>
    <dbReference type="NCBI Taxonomy" id="28893"/>
    <lineage>
        <taxon>Bacteria</taxon>
        <taxon>Bacillati</taxon>
        <taxon>Actinomycetota</taxon>
        <taxon>Actinomycetes</taxon>
        <taxon>Kitasatosporales</taxon>
        <taxon>Streptomycetaceae</taxon>
        <taxon>Streptomyces</taxon>
    </lineage>
</organism>
<feature type="transmembrane region" description="Helical" evidence="2">
    <location>
        <begin position="46"/>
        <end position="67"/>
    </location>
</feature>
<name>A0A918EZJ3_9ACTN</name>
<protein>
    <submittedName>
        <fullName evidence="3">Uncharacterized protein</fullName>
    </submittedName>
</protein>
<sequence>MSEGFVSADGVLMPSPDADSRPVFSGPVPGTRPTGRTRARAGRRFGAAWVPAGIVAGGGSTVVAGLVH</sequence>
<keyword evidence="4" id="KW-1185">Reference proteome</keyword>
<gene>
    <name evidence="3" type="ORF">GCM10010280_34710</name>
</gene>
<dbReference type="AlphaFoldDB" id="A0A918EZJ3"/>
<keyword evidence="2" id="KW-0812">Transmembrane</keyword>
<evidence type="ECO:0000256" key="1">
    <source>
        <dbReference type="SAM" id="MobiDB-lite"/>
    </source>
</evidence>
<keyword evidence="2" id="KW-0472">Membrane</keyword>
<reference evidence="3" key="1">
    <citation type="journal article" date="2014" name="Int. J. Syst. Evol. Microbiol.">
        <title>Complete genome sequence of Corynebacterium casei LMG S-19264T (=DSM 44701T), isolated from a smear-ripened cheese.</title>
        <authorList>
            <consortium name="US DOE Joint Genome Institute (JGI-PGF)"/>
            <person name="Walter F."/>
            <person name="Albersmeier A."/>
            <person name="Kalinowski J."/>
            <person name="Ruckert C."/>
        </authorList>
    </citation>
    <scope>NUCLEOTIDE SEQUENCE</scope>
    <source>
        <strain evidence="3">JCM 4403</strain>
    </source>
</reference>
<accession>A0A918EZJ3</accession>
<reference evidence="3" key="2">
    <citation type="submission" date="2020-09" db="EMBL/GenBank/DDBJ databases">
        <authorList>
            <person name="Sun Q."/>
            <person name="Ohkuma M."/>
        </authorList>
    </citation>
    <scope>NUCLEOTIDE SEQUENCE</scope>
    <source>
        <strain evidence="3">JCM 4403</strain>
    </source>
</reference>
<dbReference type="EMBL" id="BMTU01000006">
    <property type="protein sequence ID" value="GGQ84927.1"/>
    <property type="molecule type" value="Genomic_DNA"/>
</dbReference>
<dbReference type="Proteomes" id="UP000656732">
    <property type="component" value="Unassembled WGS sequence"/>
</dbReference>
<keyword evidence="2" id="KW-1133">Transmembrane helix</keyword>
<comment type="caution">
    <text evidence="3">The sequence shown here is derived from an EMBL/GenBank/DDBJ whole genome shotgun (WGS) entry which is preliminary data.</text>
</comment>
<evidence type="ECO:0000313" key="3">
    <source>
        <dbReference type="EMBL" id="GGQ84927.1"/>
    </source>
</evidence>
<evidence type="ECO:0000313" key="4">
    <source>
        <dbReference type="Proteomes" id="UP000656732"/>
    </source>
</evidence>
<evidence type="ECO:0000256" key="2">
    <source>
        <dbReference type="SAM" id="Phobius"/>
    </source>
</evidence>
<feature type="region of interest" description="Disordered" evidence="1">
    <location>
        <begin position="1"/>
        <end position="39"/>
    </location>
</feature>
<dbReference type="RefSeq" id="WP_189558810.1">
    <property type="nucleotide sequence ID" value="NZ_BMTU01000006.1"/>
</dbReference>